<dbReference type="InterPro" id="IPR013783">
    <property type="entry name" value="Ig-like_fold"/>
</dbReference>
<organism evidence="3 4">
    <name type="scientific">Pseudodesulfovibrio hydrargyri</name>
    <dbReference type="NCBI Taxonomy" id="2125990"/>
    <lineage>
        <taxon>Bacteria</taxon>
        <taxon>Pseudomonadati</taxon>
        <taxon>Thermodesulfobacteriota</taxon>
        <taxon>Desulfovibrionia</taxon>
        <taxon>Desulfovibrionales</taxon>
        <taxon>Desulfovibrionaceae</taxon>
    </lineage>
</organism>
<name>A0A1J5MR60_9BACT</name>
<keyword evidence="1" id="KW-1133">Transmembrane helix</keyword>
<keyword evidence="1" id="KW-0472">Membrane</keyword>
<sequence>MTEDRNKTHMEDIIIHAVQTGPEAEPPADLVARIMSRLEPKRPPLLTRLRLWLLRPRVLTVRPITAIPAMTLAAALLALVLVTSNNPMDGGGPSLATVRFVLHDTDMSARRVSVIGSFNNWRADRSVMWYSPDAQAWILEAQLPPGDHEYLFLVNGKQLVPDPNAPMTSDDGFGNRNSIVFVNGEHEQTL</sequence>
<feature type="domain" description="AMP-activated protein kinase glycogen-binding" evidence="2">
    <location>
        <begin position="108"/>
        <end position="183"/>
    </location>
</feature>
<dbReference type="CDD" id="cd02859">
    <property type="entry name" value="E_set_AMPKbeta_like_N"/>
    <property type="match status" value="1"/>
</dbReference>
<dbReference type="InterPro" id="IPR032640">
    <property type="entry name" value="AMPK1_CBM"/>
</dbReference>
<protein>
    <recommendedName>
        <fullName evidence="2">AMP-activated protein kinase glycogen-binding domain-containing protein</fullName>
    </recommendedName>
</protein>
<accession>A0A1J5MR60</accession>
<dbReference type="SUPFAM" id="SSF81296">
    <property type="entry name" value="E set domains"/>
    <property type="match status" value="1"/>
</dbReference>
<proteinExistence type="predicted"/>
<keyword evidence="4" id="KW-1185">Reference proteome</keyword>
<dbReference type="InterPro" id="IPR014756">
    <property type="entry name" value="Ig_E-set"/>
</dbReference>
<comment type="caution">
    <text evidence="3">The sequence shown here is derived from an EMBL/GenBank/DDBJ whole genome shotgun (WGS) entry which is preliminary data.</text>
</comment>
<dbReference type="Proteomes" id="UP000181901">
    <property type="component" value="Unassembled WGS sequence"/>
</dbReference>
<dbReference type="AlphaFoldDB" id="A0A1J5MR60"/>
<dbReference type="RefSeq" id="WP_084641106.1">
    <property type="nucleotide sequence ID" value="NZ_LKAQ01000004.1"/>
</dbReference>
<dbReference type="OrthoDB" id="5451596at2"/>
<keyword evidence="1" id="KW-0812">Transmembrane</keyword>
<dbReference type="EMBL" id="LKAQ01000004">
    <property type="protein sequence ID" value="OIQ49078.1"/>
    <property type="molecule type" value="Genomic_DNA"/>
</dbReference>
<evidence type="ECO:0000313" key="4">
    <source>
        <dbReference type="Proteomes" id="UP000181901"/>
    </source>
</evidence>
<evidence type="ECO:0000256" key="1">
    <source>
        <dbReference type="SAM" id="Phobius"/>
    </source>
</evidence>
<dbReference type="Pfam" id="PF16561">
    <property type="entry name" value="AMPK1_CBM"/>
    <property type="match status" value="1"/>
</dbReference>
<reference evidence="3 4" key="1">
    <citation type="submission" date="2015-09" db="EMBL/GenBank/DDBJ databases">
        <title>Genome of Desulfovibrio dechloracetivorans BerOc1, a mercury methylating strain isolated from highly hydrocarbons and metals contaminated coastal sediments.</title>
        <authorList>
            <person name="Goni Urriza M."/>
            <person name="Gassie C."/>
            <person name="Bouchez O."/>
            <person name="Klopp C."/>
            <person name="Ranchou-Peyruse A."/>
            <person name="Remy G."/>
        </authorList>
    </citation>
    <scope>NUCLEOTIDE SEQUENCE [LARGE SCALE GENOMIC DNA]</scope>
    <source>
        <strain evidence="3 4">BerOc1</strain>
    </source>
</reference>
<evidence type="ECO:0000313" key="3">
    <source>
        <dbReference type="EMBL" id="OIQ49078.1"/>
    </source>
</evidence>
<gene>
    <name evidence="3" type="ORF">BerOc1_00998</name>
</gene>
<dbReference type="Gene3D" id="2.60.40.10">
    <property type="entry name" value="Immunoglobulins"/>
    <property type="match status" value="1"/>
</dbReference>
<evidence type="ECO:0000259" key="2">
    <source>
        <dbReference type="Pfam" id="PF16561"/>
    </source>
</evidence>
<feature type="transmembrane region" description="Helical" evidence="1">
    <location>
        <begin position="59"/>
        <end position="82"/>
    </location>
</feature>